<evidence type="ECO:0000256" key="6">
    <source>
        <dbReference type="ARBA" id="ARBA00023141"/>
    </source>
</evidence>
<evidence type="ECO:0000256" key="4">
    <source>
        <dbReference type="ARBA" id="ARBA00022605"/>
    </source>
</evidence>
<accession>E1QEL8</accession>
<comment type="pathway">
    <text evidence="2 9">Amino-acid biosynthesis; L-tryptophan biosynthesis; L-tryptophan from chorismate: step 5/5.</text>
</comment>
<evidence type="ECO:0000256" key="1">
    <source>
        <dbReference type="ARBA" id="ARBA00003365"/>
    </source>
</evidence>
<dbReference type="Gene3D" id="3.20.20.70">
    <property type="entry name" value="Aldolase class I"/>
    <property type="match status" value="1"/>
</dbReference>
<feature type="active site" description="Proton acceptor" evidence="9">
    <location>
        <position position="61"/>
    </location>
</feature>
<dbReference type="InterPro" id="IPR011060">
    <property type="entry name" value="RibuloseP-bd_barrel"/>
</dbReference>
<dbReference type="OrthoDB" id="9804578at2"/>
<dbReference type="RefSeq" id="WP_013257459.1">
    <property type="nucleotide sequence ID" value="NC_014365.1"/>
</dbReference>
<keyword evidence="6 9" id="KW-0057">Aromatic amino acid biosynthesis</keyword>
<dbReference type="Pfam" id="PF00290">
    <property type="entry name" value="Trp_syntA"/>
    <property type="match status" value="1"/>
</dbReference>
<dbReference type="PANTHER" id="PTHR43406:SF1">
    <property type="entry name" value="TRYPTOPHAN SYNTHASE ALPHA CHAIN, CHLOROPLASTIC"/>
    <property type="match status" value="1"/>
</dbReference>
<dbReference type="Proteomes" id="UP000009047">
    <property type="component" value="Chromosome"/>
</dbReference>
<dbReference type="PANTHER" id="PTHR43406">
    <property type="entry name" value="TRYPTOPHAN SYNTHASE, ALPHA CHAIN"/>
    <property type="match status" value="1"/>
</dbReference>
<dbReference type="NCBIfam" id="TIGR00262">
    <property type="entry name" value="trpA"/>
    <property type="match status" value="1"/>
</dbReference>
<keyword evidence="7 9" id="KW-0456">Lyase</keyword>
<dbReference type="GO" id="GO:0005829">
    <property type="term" value="C:cytosol"/>
    <property type="evidence" value="ECO:0007669"/>
    <property type="project" value="TreeGrafter"/>
</dbReference>
<dbReference type="CDD" id="cd04724">
    <property type="entry name" value="Tryptophan_synthase_alpha"/>
    <property type="match status" value="1"/>
</dbReference>
<proteinExistence type="inferred from homology"/>
<evidence type="ECO:0000256" key="3">
    <source>
        <dbReference type="ARBA" id="ARBA00011270"/>
    </source>
</evidence>
<dbReference type="eggNOG" id="COG0159">
    <property type="taxonomic scope" value="Bacteria"/>
</dbReference>
<evidence type="ECO:0000256" key="2">
    <source>
        <dbReference type="ARBA" id="ARBA00004733"/>
    </source>
</evidence>
<dbReference type="AlphaFoldDB" id="E1QEL8"/>
<organism evidence="11 12">
    <name type="scientific">Desulfarculus baarsii (strain ATCC 33931 / DSM 2075 / LMG 7858 / VKM B-1802 / 2st14)</name>
    <dbReference type="NCBI Taxonomy" id="644282"/>
    <lineage>
        <taxon>Bacteria</taxon>
        <taxon>Pseudomonadati</taxon>
        <taxon>Thermodesulfobacteriota</taxon>
        <taxon>Desulfarculia</taxon>
        <taxon>Desulfarculales</taxon>
        <taxon>Desulfarculaceae</taxon>
        <taxon>Desulfarculus</taxon>
    </lineage>
</organism>
<reference evidence="11 12" key="1">
    <citation type="journal article" date="2010" name="Stand. Genomic Sci.">
        <title>Complete genome sequence of Desulfarculus baarsii type strain (2st14).</title>
        <authorList>
            <person name="Sun H."/>
            <person name="Spring S."/>
            <person name="Lapidus A."/>
            <person name="Davenport K."/>
            <person name="Del Rio T.G."/>
            <person name="Tice H."/>
            <person name="Nolan M."/>
            <person name="Copeland A."/>
            <person name="Cheng J.F."/>
            <person name="Lucas S."/>
            <person name="Tapia R."/>
            <person name="Goodwin L."/>
            <person name="Pitluck S."/>
            <person name="Ivanova N."/>
            <person name="Pagani I."/>
            <person name="Mavromatis K."/>
            <person name="Ovchinnikova G."/>
            <person name="Pati A."/>
            <person name="Chen A."/>
            <person name="Palaniappan K."/>
            <person name="Hauser L."/>
            <person name="Chang Y.J."/>
            <person name="Jeffries C.D."/>
            <person name="Detter J.C."/>
            <person name="Han C."/>
            <person name="Rohde M."/>
            <person name="Brambilla E."/>
            <person name="Goker M."/>
            <person name="Woyke T."/>
            <person name="Bristow J."/>
            <person name="Eisen J.A."/>
            <person name="Markowitz V."/>
            <person name="Hugenholtz P."/>
            <person name="Kyrpides N.C."/>
            <person name="Klenk H.P."/>
            <person name="Land M."/>
        </authorList>
    </citation>
    <scope>NUCLEOTIDE SEQUENCE [LARGE SCALE GENOMIC DNA]</scope>
    <source>
        <strain evidence="12">ATCC 33931 / DSM 2075 / LMG 7858 / VKM B-1802 / 2st14</strain>
    </source>
</reference>
<dbReference type="InterPro" id="IPR013785">
    <property type="entry name" value="Aldolase_TIM"/>
</dbReference>
<evidence type="ECO:0000313" key="11">
    <source>
        <dbReference type="EMBL" id="ADK84004.1"/>
    </source>
</evidence>
<name>E1QEL8_DESB2</name>
<keyword evidence="5 9" id="KW-0822">Tryptophan biosynthesis</keyword>
<dbReference type="FunFam" id="3.20.20.70:FF:000037">
    <property type="entry name" value="Tryptophan synthase alpha chain"/>
    <property type="match status" value="1"/>
</dbReference>
<evidence type="ECO:0000313" key="12">
    <source>
        <dbReference type="Proteomes" id="UP000009047"/>
    </source>
</evidence>
<dbReference type="UniPathway" id="UPA00035">
    <property type="reaction ID" value="UER00044"/>
</dbReference>
<dbReference type="KEGG" id="dbr:Deba_0632"/>
<comment type="similarity">
    <text evidence="9 10">Belongs to the TrpA family.</text>
</comment>
<dbReference type="HOGENOM" id="CLU_016734_0_0_7"/>
<keyword evidence="12" id="KW-1185">Reference proteome</keyword>
<evidence type="ECO:0000256" key="5">
    <source>
        <dbReference type="ARBA" id="ARBA00022822"/>
    </source>
</evidence>
<feature type="active site" description="Proton acceptor" evidence="9">
    <location>
        <position position="50"/>
    </location>
</feature>
<sequence length="270" mass="27869">MSRTIAQAFARAKQEKRAAFIPFVTGGLPDAQGFARLLLGLEQAGADIIEVGLPFSDPMTDGPVIQESSQLALDRGVTPGSLLAALAELSPKLQTPIVIMSYYNPILHMGLEEFARRAAQSGARGLIIPDLPPEEAKPWDAAANAADLDTIFLATPTTDDQRLPLVLAQCRGFLYYVSMTGVTGAALEVGGPLLERLAQVRAASPLPVAVGFGVGTPEQAAALARHADGVIVGSAIVRRMLAAADAAAGVDAALDLAGQLARAIAQAGAA</sequence>
<evidence type="ECO:0000256" key="10">
    <source>
        <dbReference type="RuleBase" id="RU003662"/>
    </source>
</evidence>
<dbReference type="EC" id="4.2.1.20" evidence="9"/>
<evidence type="ECO:0000256" key="7">
    <source>
        <dbReference type="ARBA" id="ARBA00023239"/>
    </source>
</evidence>
<comment type="function">
    <text evidence="1 9">The alpha subunit is responsible for the aldol cleavage of indoleglycerol phosphate to indole and glyceraldehyde 3-phosphate.</text>
</comment>
<comment type="catalytic activity">
    <reaction evidence="8 9">
        <text>(1S,2R)-1-C-(indol-3-yl)glycerol 3-phosphate + L-serine = D-glyceraldehyde 3-phosphate + L-tryptophan + H2O</text>
        <dbReference type="Rhea" id="RHEA:10532"/>
        <dbReference type="ChEBI" id="CHEBI:15377"/>
        <dbReference type="ChEBI" id="CHEBI:33384"/>
        <dbReference type="ChEBI" id="CHEBI:57912"/>
        <dbReference type="ChEBI" id="CHEBI:58866"/>
        <dbReference type="ChEBI" id="CHEBI:59776"/>
        <dbReference type="EC" id="4.2.1.20"/>
    </reaction>
</comment>
<protein>
    <recommendedName>
        <fullName evidence="9">Tryptophan synthase alpha chain</fullName>
        <ecNumber evidence="9">4.2.1.20</ecNumber>
    </recommendedName>
</protein>
<evidence type="ECO:0000256" key="8">
    <source>
        <dbReference type="ARBA" id="ARBA00049047"/>
    </source>
</evidence>
<dbReference type="SUPFAM" id="SSF51366">
    <property type="entry name" value="Ribulose-phoshate binding barrel"/>
    <property type="match status" value="1"/>
</dbReference>
<dbReference type="HAMAP" id="MF_00131">
    <property type="entry name" value="Trp_synth_alpha"/>
    <property type="match status" value="1"/>
</dbReference>
<dbReference type="GO" id="GO:0004834">
    <property type="term" value="F:tryptophan synthase activity"/>
    <property type="evidence" value="ECO:0007669"/>
    <property type="project" value="UniProtKB-UniRule"/>
</dbReference>
<gene>
    <name evidence="9" type="primary">trpA</name>
    <name evidence="11" type="ordered locus">Deba_0632</name>
</gene>
<comment type="subunit">
    <text evidence="3 9">Tetramer of two alpha and two beta chains.</text>
</comment>
<keyword evidence="4 9" id="KW-0028">Amino-acid biosynthesis</keyword>
<dbReference type="InterPro" id="IPR002028">
    <property type="entry name" value="Trp_synthase_suA"/>
</dbReference>
<dbReference type="EMBL" id="CP002085">
    <property type="protein sequence ID" value="ADK84004.1"/>
    <property type="molecule type" value="Genomic_DNA"/>
</dbReference>
<evidence type="ECO:0000256" key="9">
    <source>
        <dbReference type="HAMAP-Rule" id="MF_00131"/>
    </source>
</evidence>
<dbReference type="STRING" id="644282.Deba_0632"/>